<feature type="transmembrane region" description="Helical" evidence="1">
    <location>
        <begin position="35"/>
        <end position="53"/>
    </location>
</feature>
<evidence type="ECO:0000256" key="1">
    <source>
        <dbReference type="SAM" id="Phobius"/>
    </source>
</evidence>
<name>A0A1S2M645_9BACI</name>
<feature type="transmembrane region" description="Helical" evidence="1">
    <location>
        <begin position="218"/>
        <end position="239"/>
    </location>
</feature>
<dbReference type="EMBL" id="CP063356">
    <property type="protein sequence ID" value="QOY38309.1"/>
    <property type="molecule type" value="Genomic_DNA"/>
</dbReference>
<protein>
    <submittedName>
        <fullName evidence="2">Uncharacterized protein</fullName>
    </submittedName>
</protein>
<feature type="transmembrane region" description="Helical" evidence="1">
    <location>
        <begin position="132"/>
        <end position="154"/>
    </location>
</feature>
<reference evidence="3 4" key="2">
    <citation type="journal article" date="2017" name="Genome Announc.">
        <title>Draft Genome Sequences of Four Alkaliphilic Bacteria Belonging to the Anaerobacillus Genus.</title>
        <authorList>
            <person name="Bassil N.M."/>
            <person name="Lloyd J.R."/>
        </authorList>
    </citation>
    <scope>NUCLEOTIDE SEQUENCE [LARGE SCALE GENOMIC DNA]</scope>
    <source>
        <strain evidence="3 4">NB2006</strain>
    </source>
</reference>
<gene>
    <name evidence="3" type="ORF">AWH56_012695</name>
    <name evidence="2" type="ORF">AWH56_09975</name>
</gene>
<feature type="transmembrane region" description="Helical" evidence="1">
    <location>
        <begin position="6"/>
        <end position="23"/>
    </location>
</feature>
<evidence type="ECO:0000313" key="2">
    <source>
        <dbReference type="EMBL" id="OIJ19115.1"/>
    </source>
</evidence>
<dbReference type="OrthoDB" id="21325at2"/>
<evidence type="ECO:0000313" key="3">
    <source>
        <dbReference type="EMBL" id="QOY38309.1"/>
    </source>
</evidence>
<accession>A0A1S2M645</accession>
<dbReference type="KEGG" id="aia:AWH56_012695"/>
<dbReference type="AlphaFoldDB" id="A0A1S2M645"/>
<sequence>MSIDAFIMGFAFIMIHLLANELIPSGRIQRLKWFSFSGGLAVSYVFVYVLPSLHKEQILVKQNVNYFTMESELYFVGLLGLLMFYGIQKVVRKAQLNSKPGKARALFWLQILFFGVYNMLVAYTIISHDVLGVQAVFYGIAVGLHFVAVAHDLWREYEDIYNQVGRYVLATGILAGWFMGMNVHLSPLIESIIFAFISGAMILNVLKYELPPDDEAHFPTFAIGVVSYTTVTMSLKFFFQW</sequence>
<keyword evidence="1" id="KW-0812">Transmembrane</keyword>
<reference evidence="3 4" key="3">
    <citation type="journal article" date="2019" name="Int. J. Syst. Evol. Microbiol.">
        <title>Anaerobacillus isosaccharinicus sp. nov., an alkaliphilic bacterium which degrades isosaccharinic acid.</title>
        <authorList>
            <person name="Bassil N.M."/>
            <person name="Lloyd J.R."/>
        </authorList>
    </citation>
    <scope>NUCLEOTIDE SEQUENCE [LARGE SCALE GENOMIC DNA]</scope>
    <source>
        <strain evidence="3 4">NB2006</strain>
    </source>
</reference>
<keyword evidence="4" id="KW-1185">Reference proteome</keyword>
<feature type="transmembrane region" description="Helical" evidence="1">
    <location>
        <begin position="73"/>
        <end position="91"/>
    </location>
</feature>
<reference evidence="2 4" key="1">
    <citation type="submission" date="2016-10" db="EMBL/GenBank/DDBJ databases">
        <title>Draft genome sequences of four alkaliphilic bacteria belonging to the Anaerobacillus genus.</title>
        <authorList>
            <person name="Bassil N.M."/>
            <person name="Lloyd J.R."/>
        </authorList>
    </citation>
    <scope>NUCLEOTIDE SEQUENCE [LARGE SCALE GENOMIC DNA]</scope>
    <source>
        <strain evidence="2 4">NB2006</strain>
    </source>
</reference>
<evidence type="ECO:0000313" key="4">
    <source>
        <dbReference type="Proteomes" id="UP000180175"/>
    </source>
</evidence>
<keyword evidence="1" id="KW-0472">Membrane</keyword>
<feature type="transmembrane region" description="Helical" evidence="1">
    <location>
        <begin position="103"/>
        <end position="126"/>
    </location>
</feature>
<dbReference type="EMBL" id="LQXD01000083">
    <property type="protein sequence ID" value="OIJ19115.1"/>
    <property type="molecule type" value="Genomic_DNA"/>
</dbReference>
<keyword evidence="1" id="KW-1133">Transmembrane helix</keyword>
<proteinExistence type="predicted"/>
<dbReference type="Proteomes" id="UP000180175">
    <property type="component" value="Chromosome"/>
</dbReference>
<dbReference type="RefSeq" id="WP_071317009.1">
    <property type="nucleotide sequence ID" value="NZ_CP063356.2"/>
</dbReference>
<organism evidence="2 4">
    <name type="scientific">Anaerobacillus isosaccharinicus</name>
    <dbReference type="NCBI Taxonomy" id="1532552"/>
    <lineage>
        <taxon>Bacteria</taxon>
        <taxon>Bacillati</taxon>
        <taxon>Bacillota</taxon>
        <taxon>Bacilli</taxon>
        <taxon>Bacillales</taxon>
        <taxon>Bacillaceae</taxon>
        <taxon>Anaerobacillus</taxon>
    </lineage>
</organism>
<reference evidence="3" key="4">
    <citation type="submission" date="2020-10" db="EMBL/GenBank/DDBJ databases">
        <authorList>
            <person name="Bassil N.M."/>
            <person name="Lloyd J.R."/>
        </authorList>
    </citation>
    <scope>NUCLEOTIDE SEQUENCE</scope>
    <source>
        <strain evidence="3">NB2006</strain>
    </source>
</reference>